<proteinExistence type="predicted"/>
<evidence type="ECO:0000256" key="1">
    <source>
        <dbReference type="SAM" id="MobiDB-lite"/>
    </source>
</evidence>
<sequence>MTFQSPQKSFHHNPSLSTNVIPSLTSPKHSLISSVNLDTPTSPEPAPITPSRASYKYNSPLKPIDQIPGFNRPNTYSQPLSPKTPQRQSTYQQKDRPSYNYTPQRQQGRSYGPLPRVISTGSKYSHLSNTHATKLRGKVASKAQAAVFHFDDPARSSTWLKEEGQYLLDQTAEIEAAKLKGKAALLKLQQSKREANQKNEDNDDSDYDQIQFDATRKSTITTHTKAKIYPEALISKTDGIQTLLNHFESQDLICGDGGELEYAMTLLNTISMWSKSVAPAFELNRFLGSVGKVIADEGLQEELARIQDSTSNGMYIQRTVHQFQNDSSSDDDSSAFSINEFLGNEQISKQKRTESTAPENLEIDDQIASLFKDDADFDGTAKKTESRNKYTKLKKKSHSVTQVALEDMDPVEALLFTQKQELQRAQQQEPPTVSKPESPKPKKASRFMQIADDSEDSVG</sequence>
<organism evidence="2 3">
    <name type="scientific">Blattamonas nauphoetae</name>
    <dbReference type="NCBI Taxonomy" id="2049346"/>
    <lineage>
        <taxon>Eukaryota</taxon>
        <taxon>Metamonada</taxon>
        <taxon>Preaxostyla</taxon>
        <taxon>Oxymonadida</taxon>
        <taxon>Blattamonas</taxon>
    </lineage>
</organism>
<feature type="region of interest" description="Disordered" evidence="1">
    <location>
        <begin position="1"/>
        <end position="115"/>
    </location>
</feature>
<feature type="compositionally biased region" description="Low complexity" evidence="1">
    <location>
        <begin position="420"/>
        <end position="436"/>
    </location>
</feature>
<evidence type="ECO:0000313" key="2">
    <source>
        <dbReference type="EMBL" id="KAK2953708.1"/>
    </source>
</evidence>
<feature type="region of interest" description="Disordered" evidence="1">
    <location>
        <begin position="420"/>
        <end position="459"/>
    </location>
</feature>
<feature type="compositionally biased region" description="Polar residues" evidence="1">
    <location>
        <begin position="1"/>
        <end position="41"/>
    </location>
</feature>
<dbReference type="EMBL" id="JARBJD010000087">
    <property type="protein sequence ID" value="KAK2953708.1"/>
    <property type="molecule type" value="Genomic_DNA"/>
</dbReference>
<reference evidence="2 3" key="1">
    <citation type="journal article" date="2022" name="bioRxiv">
        <title>Genomics of Preaxostyla Flagellates Illuminates Evolutionary Transitions and the Path Towards Mitochondrial Loss.</title>
        <authorList>
            <person name="Novak L.V.F."/>
            <person name="Treitli S.C."/>
            <person name="Pyrih J."/>
            <person name="Halakuc P."/>
            <person name="Pipaliya S.V."/>
            <person name="Vacek V."/>
            <person name="Brzon O."/>
            <person name="Soukal P."/>
            <person name="Eme L."/>
            <person name="Dacks J.B."/>
            <person name="Karnkowska A."/>
            <person name="Elias M."/>
            <person name="Hampl V."/>
        </authorList>
    </citation>
    <scope>NUCLEOTIDE SEQUENCE [LARGE SCALE GENOMIC DNA]</scope>
    <source>
        <strain evidence="2">NAU3</strain>
        <tissue evidence="2">Gut</tissue>
    </source>
</reference>
<feature type="compositionally biased region" description="Polar residues" evidence="1">
    <location>
        <begin position="72"/>
        <end position="92"/>
    </location>
</feature>
<feature type="compositionally biased region" description="Polar residues" evidence="1">
    <location>
        <begin position="99"/>
        <end position="109"/>
    </location>
</feature>
<name>A0ABQ9XMU1_9EUKA</name>
<comment type="caution">
    <text evidence="2">The sequence shown here is derived from an EMBL/GenBank/DDBJ whole genome shotgun (WGS) entry which is preliminary data.</text>
</comment>
<keyword evidence="3" id="KW-1185">Reference proteome</keyword>
<evidence type="ECO:0000313" key="3">
    <source>
        <dbReference type="Proteomes" id="UP001281761"/>
    </source>
</evidence>
<accession>A0ABQ9XMU1</accession>
<dbReference type="Proteomes" id="UP001281761">
    <property type="component" value="Unassembled WGS sequence"/>
</dbReference>
<protein>
    <submittedName>
        <fullName evidence="2">Uncharacterized protein</fullName>
    </submittedName>
</protein>
<gene>
    <name evidence="2" type="ORF">BLNAU_11265</name>
</gene>